<reference evidence="1 2" key="1">
    <citation type="journal article" date="2019" name="Genome Biol. Evol.">
        <title>Insights into the evolution of the New World diploid cottons (Gossypium, subgenus Houzingenia) based on genome sequencing.</title>
        <authorList>
            <person name="Grover C.E."/>
            <person name="Arick M.A. 2nd"/>
            <person name="Thrash A."/>
            <person name="Conover J.L."/>
            <person name="Sanders W.S."/>
            <person name="Peterson D.G."/>
            <person name="Frelichowski J.E."/>
            <person name="Scheffler J.A."/>
            <person name="Scheffler B.E."/>
            <person name="Wendel J.F."/>
        </authorList>
    </citation>
    <scope>NUCLEOTIDE SEQUENCE [LARGE SCALE GENOMIC DNA]</scope>
    <source>
        <strain evidence="1">157</strain>
        <tissue evidence="1">Leaf</tissue>
    </source>
</reference>
<organism evidence="1 2">
    <name type="scientific">Gossypium lobatum</name>
    <dbReference type="NCBI Taxonomy" id="34289"/>
    <lineage>
        <taxon>Eukaryota</taxon>
        <taxon>Viridiplantae</taxon>
        <taxon>Streptophyta</taxon>
        <taxon>Embryophyta</taxon>
        <taxon>Tracheophyta</taxon>
        <taxon>Spermatophyta</taxon>
        <taxon>Magnoliopsida</taxon>
        <taxon>eudicotyledons</taxon>
        <taxon>Gunneridae</taxon>
        <taxon>Pentapetalae</taxon>
        <taxon>rosids</taxon>
        <taxon>malvids</taxon>
        <taxon>Malvales</taxon>
        <taxon>Malvaceae</taxon>
        <taxon>Malvoideae</taxon>
        <taxon>Gossypium</taxon>
    </lineage>
</organism>
<gene>
    <name evidence="1" type="ORF">Golob_016815</name>
</gene>
<dbReference type="AlphaFoldDB" id="A0A7J8M5C2"/>
<evidence type="ECO:0000313" key="2">
    <source>
        <dbReference type="Proteomes" id="UP000593572"/>
    </source>
</evidence>
<comment type="caution">
    <text evidence="1">The sequence shown here is derived from an EMBL/GenBank/DDBJ whole genome shotgun (WGS) entry which is preliminary data.</text>
</comment>
<keyword evidence="2" id="KW-1185">Reference proteome</keyword>
<dbReference type="Proteomes" id="UP000593572">
    <property type="component" value="Unassembled WGS sequence"/>
</dbReference>
<proteinExistence type="predicted"/>
<dbReference type="EMBL" id="JABEZX010000007">
    <property type="protein sequence ID" value="MBA0559876.1"/>
    <property type="molecule type" value="Genomic_DNA"/>
</dbReference>
<accession>A0A7J8M5C2</accession>
<name>A0A7J8M5C2_9ROSI</name>
<protein>
    <submittedName>
        <fullName evidence="1">Uncharacterized protein</fullName>
    </submittedName>
</protein>
<evidence type="ECO:0000313" key="1">
    <source>
        <dbReference type="EMBL" id="MBA0559876.1"/>
    </source>
</evidence>
<sequence length="42" mass="4740">MLLISSFSFARLWTIMILVQLCKSRFFLPLASGMSATFGLQL</sequence>